<dbReference type="PANTHER" id="PTHR32089:SF112">
    <property type="entry name" value="LYSOZYME-LIKE PROTEIN-RELATED"/>
    <property type="match status" value="1"/>
</dbReference>
<keyword evidence="5" id="KW-1185">Reference proteome</keyword>
<keyword evidence="1 2" id="KW-0807">Transducer</keyword>
<dbReference type="Gene3D" id="1.10.287.950">
    <property type="entry name" value="Methyl-accepting chemotaxis protein"/>
    <property type="match status" value="1"/>
</dbReference>
<evidence type="ECO:0000259" key="3">
    <source>
        <dbReference type="PROSITE" id="PS50111"/>
    </source>
</evidence>
<dbReference type="PANTHER" id="PTHR32089">
    <property type="entry name" value="METHYL-ACCEPTING CHEMOTAXIS PROTEIN MCPB"/>
    <property type="match status" value="1"/>
</dbReference>
<proteinExistence type="predicted"/>
<name>A0A5M6ICX1_9PROT</name>
<dbReference type="GO" id="GO:0016020">
    <property type="term" value="C:membrane"/>
    <property type="evidence" value="ECO:0007669"/>
    <property type="project" value="InterPro"/>
</dbReference>
<protein>
    <recommendedName>
        <fullName evidence="3">Methyl-accepting transducer domain-containing protein</fullName>
    </recommendedName>
</protein>
<dbReference type="OrthoDB" id="3378718at2"/>
<evidence type="ECO:0000313" key="5">
    <source>
        <dbReference type="Proteomes" id="UP000324065"/>
    </source>
</evidence>
<organism evidence="4 5">
    <name type="scientific">Roseospira marina</name>
    <dbReference type="NCBI Taxonomy" id="140057"/>
    <lineage>
        <taxon>Bacteria</taxon>
        <taxon>Pseudomonadati</taxon>
        <taxon>Pseudomonadota</taxon>
        <taxon>Alphaproteobacteria</taxon>
        <taxon>Rhodospirillales</taxon>
        <taxon>Rhodospirillaceae</taxon>
        <taxon>Roseospira</taxon>
    </lineage>
</organism>
<feature type="domain" description="Methyl-accepting transducer" evidence="3">
    <location>
        <begin position="156"/>
        <end position="385"/>
    </location>
</feature>
<evidence type="ECO:0000256" key="2">
    <source>
        <dbReference type="PROSITE-ProRule" id="PRU00284"/>
    </source>
</evidence>
<evidence type="ECO:0000256" key="1">
    <source>
        <dbReference type="ARBA" id="ARBA00023224"/>
    </source>
</evidence>
<gene>
    <name evidence="4" type="ORF">F1188_09400</name>
</gene>
<reference evidence="4 5" key="1">
    <citation type="submission" date="2019-09" db="EMBL/GenBank/DDBJ databases">
        <title>Genome sequence of Roseospira marina, one of the more divergent members of the non-sulfur purple photosynthetic bacterial family, the Rhodospirillaceae.</title>
        <authorList>
            <person name="Meyer T."/>
            <person name="Kyndt J."/>
        </authorList>
    </citation>
    <scope>NUCLEOTIDE SEQUENCE [LARGE SCALE GENOMIC DNA]</scope>
    <source>
        <strain evidence="4 5">DSM 15113</strain>
    </source>
</reference>
<sequence>MAAFVRYPFAFTAPQKICSGIRLGWEDGTVRGNMDMERHPSWETVAVTAVAAGAPMLAGTAAMMLDGPATWGSMAVVAVASGAGVLSLTRRRAAGTEDGAGESLADLRAQLAEADAFRKGVDKNRVERDKTVRQRDQRTGTFDLNARTTLDRVSQTMAEMSDTADRLQIGARDTNERAATVTSAVGSAASSVANVASASEQLAASVAEISQRISETTKTTQNALDSVNRTSDTMRELSDAAQQVGEIVNLIKDIADQTNLLALNATIEAARAGDAGKGFAVVAGEVKSLAHQTGKATSDITARIEAIQRSTGDAAESLQSVDTVVGQINQVIASLAAAVEEQSAATGEISSNAQQAAAMNREISETIGALAAVARDTDTQSAEVVGAASALSEETATLRQHIQGFLDAVKVADIRGRVVLLTASLMDPATRARAEQVLVERTGHSLSGIKPEDWVSTAVFDTLLQEYARGSGRGEGAIIEVGRKVFPALEAAGKLPKGTKTPVEWLLYENEIFLLEHQGTEVRGRNVLRAEDGHVTMEALAPGYDAALYVGVYEGILQWRGITDGTVARRPGGVFDITWSV</sequence>
<dbReference type="AlphaFoldDB" id="A0A5M6ICX1"/>
<dbReference type="EMBL" id="VWPJ01000007">
    <property type="protein sequence ID" value="KAA5605817.1"/>
    <property type="molecule type" value="Genomic_DNA"/>
</dbReference>
<evidence type="ECO:0000313" key="4">
    <source>
        <dbReference type="EMBL" id="KAA5605817.1"/>
    </source>
</evidence>
<dbReference type="Pfam" id="PF00015">
    <property type="entry name" value="MCPsignal"/>
    <property type="match status" value="1"/>
</dbReference>
<dbReference type="SMART" id="SM00283">
    <property type="entry name" value="MA"/>
    <property type="match status" value="1"/>
</dbReference>
<accession>A0A5M6ICX1</accession>
<comment type="caution">
    <text evidence="4">The sequence shown here is derived from an EMBL/GenBank/DDBJ whole genome shotgun (WGS) entry which is preliminary data.</text>
</comment>
<dbReference type="Proteomes" id="UP000324065">
    <property type="component" value="Unassembled WGS sequence"/>
</dbReference>
<dbReference type="GO" id="GO:0007165">
    <property type="term" value="P:signal transduction"/>
    <property type="evidence" value="ECO:0007669"/>
    <property type="project" value="UniProtKB-KW"/>
</dbReference>
<dbReference type="SUPFAM" id="SSF58104">
    <property type="entry name" value="Methyl-accepting chemotaxis protein (MCP) signaling domain"/>
    <property type="match status" value="1"/>
</dbReference>
<dbReference type="PROSITE" id="PS50111">
    <property type="entry name" value="CHEMOTAXIS_TRANSDUC_2"/>
    <property type="match status" value="1"/>
</dbReference>
<dbReference type="InterPro" id="IPR004089">
    <property type="entry name" value="MCPsignal_dom"/>
</dbReference>